<feature type="binding site" evidence="10">
    <location>
        <position position="185"/>
    </location>
    <ligand>
        <name>substrate</name>
    </ligand>
</feature>
<dbReference type="GO" id="GO:0009245">
    <property type="term" value="P:lipid A biosynthetic process"/>
    <property type="evidence" value="ECO:0007669"/>
    <property type="project" value="UniProtKB-UniRule"/>
</dbReference>
<dbReference type="SUPFAM" id="SSF56300">
    <property type="entry name" value="Metallo-dependent phosphatases"/>
    <property type="match status" value="1"/>
</dbReference>
<dbReference type="EMBL" id="VJNB01000013">
    <property type="protein sequence ID" value="TSE18478.1"/>
    <property type="molecule type" value="Genomic_DNA"/>
</dbReference>
<dbReference type="InterPro" id="IPR029052">
    <property type="entry name" value="Metallo-depent_PP-like"/>
</dbReference>
<comment type="caution">
    <text evidence="10">Lacks conserved residue(s) required for the propagation of feature annotation.</text>
</comment>
<feature type="binding site" evidence="10">
    <location>
        <position position="225"/>
    </location>
    <ligand>
        <name>Mn(2+)</name>
        <dbReference type="ChEBI" id="CHEBI:29035"/>
        <label>1</label>
    </ligand>
</feature>
<keyword evidence="13" id="KW-1185">Reference proteome</keyword>
<feature type="binding site" evidence="10">
    <location>
        <position position="104"/>
    </location>
    <ligand>
        <name>Mn(2+)</name>
        <dbReference type="ChEBI" id="CHEBI:29035"/>
        <label>2</label>
    </ligand>
</feature>
<evidence type="ECO:0000256" key="8">
    <source>
        <dbReference type="ARBA" id="ARBA00023136"/>
    </source>
</evidence>
<feature type="domain" description="Calcineurin-like phosphoesterase" evidence="11">
    <location>
        <begin position="24"/>
        <end position="227"/>
    </location>
</feature>
<keyword evidence="5 10" id="KW-0479">Metal-binding</keyword>
<comment type="subcellular location">
    <subcellularLocation>
        <location evidence="10">Cell inner membrane</location>
        <topology evidence="10">Peripheral membrane protein</topology>
        <orientation evidence="10">Cytoplasmic side</orientation>
    </subcellularLocation>
</comment>
<comment type="catalytic activity">
    <reaction evidence="10">
        <text>UDP-2-N,3-O-bis[(3R)-3-hydroxytetradecanoyl]-alpha-D-glucosamine + H2O = 2-N,3-O-bis[(3R)-3-hydroxytetradecanoyl]-alpha-D-glucosaminyl 1-phosphate + UMP + 2 H(+)</text>
        <dbReference type="Rhea" id="RHEA:25213"/>
        <dbReference type="ChEBI" id="CHEBI:15377"/>
        <dbReference type="ChEBI" id="CHEBI:15378"/>
        <dbReference type="ChEBI" id="CHEBI:57865"/>
        <dbReference type="ChEBI" id="CHEBI:57957"/>
        <dbReference type="ChEBI" id="CHEBI:78847"/>
        <dbReference type="EC" id="3.6.1.54"/>
    </reaction>
</comment>
<dbReference type="GO" id="GO:0005737">
    <property type="term" value="C:cytoplasm"/>
    <property type="evidence" value="ECO:0007669"/>
    <property type="project" value="InterPro"/>
</dbReference>
<evidence type="ECO:0000256" key="3">
    <source>
        <dbReference type="ARBA" id="ARBA00022519"/>
    </source>
</evidence>
<evidence type="ECO:0000313" key="12">
    <source>
        <dbReference type="EMBL" id="TSE18478.1"/>
    </source>
</evidence>
<dbReference type="InterPro" id="IPR043461">
    <property type="entry name" value="LpxH-like"/>
</dbReference>
<keyword evidence="9 10" id="KW-0464">Manganese</keyword>
<dbReference type="UniPathway" id="UPA00359">
    <property type="reaction ID" value="UER00480"/>
</dbReference>
<comment type="cofactor">
    <cofactor evidence="10">
        <name>Mn(2+)</name>
        <dbReference type="ChEBI" id="CHEBI:29035"/>
    </cofactor>
    <text evidence="10">Binds 2 Mn(2+) ions per subunit in a binuclear metal center.</text>
</comment>
<evidence type="ECO:0000256" key="6">
    <source>
        <dbReference type="ARBA" id="ARBA00022801"/>
    </source>
</evidence>
<evidence type="ECO:0000313" key="13">
    <source>
        <dbReference type="Proteomes" id="UP000315736"/>
    </source>
</evidence>
<protein>
    <recommendedName>
        <fullName evidence="10">UDP-2,3-diacylglucosamine hydrolase</fullName>
        <ecNumber evidence="10">3.6.1.54</ecNumber>
    </recommendedName>
    <alternativeName>
        <fullName evidence="10">UDP-2,3-diacylglucosamine diphosphatase</fullName>
    </alternativeName>
</protein>
<comment type="function">
    <text evidence="10">Hydrolyzes the pyrophosphate bond of UDP-2,3-diacylglucosamine to yield 2,3-diacylglucosamine 1-phosphate (lipid X) and UMP by catalyzing the attack of water at the alpha-P atom. Involved in the biosynthesis of lipid A, a phosphorylated glycolipid that anchors the lipopolysaccharide to the outer membrane of the cell.</text>
</comment>
<reference evidence="12 13" key="1">
    <citation type="submission" date="2019-07" db="EMBL/GenBank/DDBJ databases">
        <title>Tepidimonas alkaliphilus YIM 72238 draft genome.</title>
        <authorList>
            <person name="Da Costa M.S."/>
            <person name="Froufe H.J.C."/>
            <person name="Egas C."/>
            <person name="Albuquerque L."/>
        </authorList>
    </citation>
    <scope>NUCLEOTIDE SEQUENCE [LARGE SCALE GENOMIC DNA]</scope>
    <source>
        <strain evidence="12 13">YIM 72238</strain>
    </source>
</reference>
<dbReference type="AlphaFoldDB" id="A0A554W4H4"/>
<evidence type="ECO:0000259" key="11">
    <source>
        <dbReference type="Pfam" id="PF00149"/>
    </source>
</evidence>
<evidence type="ECO:0000256" key="5">
    <source>
        <dbReference type="ARBA" id="ARBA00022723"/>
    </source>
</evidence>
<evidence type="ECO:0000256" key="1">
    <source>
        <dbReference type="ARBA" id="ARBA00022475"/>
    </source>
</evidence>
<evidence type="ECO:0000256" key="4">
    <source>
        <dbReference type="ARBA" id="ARBA00022556"/>
    </source>
</evidence>
<dbReference type="Proteomes" id="UP000315736">
    <property type="component" value="Unassembled WGS sequence"/>
</dbReference>
<feature type="binding site" evidence="10">
    <location>
        <position position="61"/>
    </location>
    <ligand>
        <name>Mn(2+)</name>
        <dbReference type="ChEBI" id="CHEBI:29035"/>
        <label>2</label>
    </ligand>
</feature>
<dbReference type="PANTHER" id="PTHR34990">
    <property type="entry name" value="UDP-2,3-DIACYLGLUCOSAMINE HYDROLASE-RELATED"/>
    <property type="match status" value="1"/>
</dbReference>
<evidence type="ECO:0000256" key="10">
    <source>
        <dbReference type="HAMAP-Rule" id="MF_00575"/>
    </source>
</evidence>
<dbReference type="CDD" id="cd07398">
    <property type="entry name" value="MPP_YbbF-LpxH"/>
    <property type="match status" value="1"/>
</dbReference>
<keyword evidence="3 10" id="KW-0997">Cell inner membrane</keyword>
<keyword evidence="2 10" id="KW-0444">Lipid biosynthesis</keyword>
<accession>A0A554W4H4</accession>
<dbReference type="GO" id="GO:0019897">
    <property type="term" value="C:extrinsic component of plasma membrane"/>
    <property type="evidence" value="ECO:0007669"/>
    <property type="project" value="UniProtKB-UniRule"/>
</dbReference>
<evidence type="ECO:0000256" key="7">
    <source>
        <dbReference type="ARBA" id="ARBA00023098"/>
    </source>
</evidence>
<feature type="binding site" evidence="10">
    <location>
        <position position="139"/>
    </location>
    <ligand>
        <name>Mn(2+)</name>
        <dbReference type="ChEBI" id="CHEBI:29035"/>
        <label>2</label>
    </ligand>
</feature>
<feature type="binding site" evidence="10">
    <location>
        <position position="223"/>
    </location>
    <ligand>
        <name>substrate</name>
    </ligand>
</feature>
<feature type="binding site" evidence="10">
    <location>
        <position position="61"/>
    </location>
    <ligand>
        <name>Mn(2+)</name>
        <dbReference type="ChEBI" id="CHEBI:29035"/>
        <label>1</label>
    </ligand>
</feature>
<proteinExistence type="inferred from homology"/>
<dbReference type="RefSeq" id="WP_342781068.1">
    <property type="nucleotide sequence ID" value="NZ_VJNB01000013.1"/>
</dbReference>
<dbReference type="PANTHER" id="PTHR34990:SF1">
    <property type="entry name" value="UDP-2,3-DIACYLGLUCOSAMINE HYDROLASE"/>
    <property type="match status" value="1"/>
</dbReference>
<dbReference type="EC" id="3.6.1.54" evidence="10"/>
<feature type="binding site" evidence="10">
    <location>
        <position position="30"/>
    </location>
    <ligand>
        <name>Mn(2+)</name>
        <dbReference type="ChEBI" id="CHEBI:29035"/>
        <label>1</label>
    </ligand>
</feature>
<organism evidence="12 13">
    <name type="scientific">Tepidimonas alkaliphilus</name>
    <dbReference type="NCBI Taxonomy" id="2588942"/>
    <lineage>
        <taxon>Bacteria</taxon>
        <taxon>Pseudomonadati</taxon>
        <taxon>Pseudomonadota</taxon>
        <taxon>Betaproteobacteria</taxon>
        <taxon>Burkholderiales</taxon>
        <taxon>Tepidimonas</taxon>
    </lineage>
</organism>
<dbReference type="GO" id="GO:0030145">
    <property type="term" value="F:manganese ion binding"/>
    <property type="evidence" value="ECO:0007669"/>
    <property type="project" value="UniProtKB-UniRule"/>
</dbReference>
<dbReference type="InterPro" id="IPR010138">
    <property type="entry name" value="UDP-diacylglucosamine_Hdrlase"/>
</dbReference>
<comment type="pathway">
    <text evidence="10">Glycolipid biosynthesis; lipid IV(A) biosynthesis; lipid IV(A) from (3R)-3-hydroxytetradecanoyl-[acyl-carrier-protein] and UDP-N-acetyl-alpha-D-glucosamine: step 4/6.</text>
</comment>
<name>A0A554W4H4_9BURK</name>
<keyword evidence="8 10" id="KW-0472">Membrane</keyword>
<dbReference type="HAMAP" id="MF_00575">
    <property type="entry name" value="LpxH"/>
    <property type="match status" value="1"/>
</dbReference>
<keyword evidence="1 10" id="KW-1003">Cell membrane</keyword>
<keyword evidence="6 10" id="KW-0378">Hydrolase</keyword>
<feature type="binding site" evidence="10">
    <location>
        <position position="194"/>
    </location>
    <ligand>
        <name>substrate</name>
    </ligand>
</feature>
<keyword evidence="7 10" id="KW-0443">Lipid metabolism</keyword>
<comment type="caution">
    <text evidence="12">The sequence shown here is derived from an EMBL/GenBank/DDBJ whole genome shotgun (WGS) entry which is preliminary data.</text>
</comment>
<feature type="binding site" evidence="10">
    <location>
        <position position="223"/>
    </location>
    <ligand>
        <name>Mn(2+)</name>
        <dbReference type="ChEBI" id="CHEBI:29035"/>
        <label>2</label>
    </ligand>
</feature>
<keyword evidence="4 10" id="KW-0441">Lipid A biosynthesis</keyword>
<feature type="binding site" evidence="10">
    <location>
        <position position="147"/>
    </location>
    <ligand>
        <name>substrate</name>
    </ligand>
</feature>
<dbReference type="NCBIfam" id="NF003743">
    <property type="entry name" value="PRK05340.1"/>
    <property type="match status" value="1"/>
</dbReference>
<feature type="binding site" evidence="10">
    <location>
        <position position="32"/>
    </location>
    <ligand>
        <name>Mn(2+)</name>
        <dbReference type="ChEBI" id="CHEBI:29035"/>
        <label>1</label>
    </ligand>
</feature>
<sequence length="271" mass="29204">MTSVAPSPAPEAPAVLALPKDVRRVDVVADLHLHAADAATAGAFLRHLTQAPFDALLILGDLFEVWVGDDLLDDPGADGALARQVAAALHAVARTRPVALLHGNRDFLLGTRFAAASGATMLSDPARLDWSGWRWLLSHGDAWCLDDTDYQRFRAEVREAAWQRAFLALPLQERLAQARALRARSQAHQARRLQAGLPWADVDEAVAAQARRAADADGVIHGHTHRPAAHCMADGAPRLVLSDWDAHAQPPRLQVLSLLPQGAWRTGPVGA</sequence>
<feature type="binding site" evidence="10">
    <location>
        <begin position="104"/>
        <end position="105"/>
    </location>
    <ligand>
        <name>substrate</name>
    </ligand>
</feature>
<dbReference type="GO" id="GO:0008758">
    <property type="term" value="F:UDP-2,3-diacylglucosamine hydrolase activity"/>
    <property type="evidence" value="ECO:0007669"/>
    <property type="project" value="UniProtKB-UniRule"/>
</dbReference>
<dbReference type="Gene3D" id="3.60.21.10">
    <property type="match status" value="1"/>
</dbReference>
<evidence type="ECO:0000256" key="2">
    <source>
        <dbReference type="ARBA" id="ARBA00022516"/>
    </source>
</evidence>
<evidence type="ECO:0000256" key="9">
    <source>
        <dbReference type="ARBA" id="ARBA00023211"/>
    </source>
</evidence>
<dbReference type="Pfam" id="PF00149">
    <property type="entry name" value="Metallophos"/>
    <property type="match status" value="1"/>
</dbReference>
<dbReference type="InterPro" id="IPR004843">
    <property type="entry name" value="Calcineurin-like_PHP"/>
</dbReference>
<gene>
    <name evidence="12" type="primary">lpxH_2</name>
    <name evidence="10" type="synonym">lpxH</name>
    <name evidence="12" type="ORF">Talka_02120</name>
</gene>
<comment type="similarity">
    <text evidence="10">Belongs to the LpxH family.</text>
</comment>